<dbReference type="AlphaFoldDB" id="A0AAW0BIH8"/>
<protein>
    <submittedName>
        <fullName evidence="1">Uncharacterized protein</fullName>
    </submittedName>
</protein>
<organism evidence="1 2">
    <name type="scientific">Paramarasmius palmivorus</name>
    <dbReference type="NCBI Taxonomy" id="297713"/>
    <lineage>
        <taxon>Eukaryota</taxon>
        <taxon>Fungi</taxon>
        <taxon>Dikarya</taxon>
        <taxon>Basidiomycota</taxon>
        <taxon>Agaricomycotina</taxon>
        <taxon>Agaricomycetes</taxon>
        <taxon>Agaricomycetidae</taxon>
        <taxon>Agaricales</taxon>
        <taxon>Marasmiineae</taxon>
        <taxon>Marasmiaceae</taxon>
        <taxon>Paramarasmius</taxon>
    </lineage>
</organism>
<evidence type="ECO:0000313" key="1">
    <source>
        <dbReference type="EMBL" id="KAK7025968.1"/>
    </source>
</evidence>
<gene>
    <name evidence="1" type="ORF">VNI00_015797</name>
</gene>
<accession>A0AAW0BIH8</accession>
<comment type="caution">
    <text evidence="1">The sequence shown here is derived from an EMBL/GenBank/DDBJ whole genome shotgun (WGS) entry which is preliminary data.</text>
</comment>
<proteinExistence type="predicted"/>
<keyword evidence="2" id="KW-1185">Reference proteome</keyword>
<dbReference type="EMBL" id="JAYKXP010000109">
    <property type="protein sequence ID" value="KAK7025968.1"/>
    <property type="molecule type" value="Genomic_DNA"/>
</dbReference>
<evidence type="ECO:0000313" key="2">
    <source>
        <dbReference type="Proteomes" id="UP001383192"/>
    </source>
</evidence>
<name>A0AAW0BIH8_9AGAR</name>
<sequence>MALFDRITNQTKYQESLKGLLLNAEKVNQGFLDQRHMNTQITSNDNKGKRLCGNTRLHGLPRQGLFKLRRDILEICEYVYLN</sequence>
<reference evidence="1 2" key="1">
    <citation type="submission" date="2024-01" db="EMBL/GenBank/DDBJ databases">
        <title>A draft genome for a cacao thread blight-causing isolate of Paramarasmius palmivorus.</title>
        <authorList>
            <person name="Baruah I.K."/>
            <person name="Bukari Y."/>
            <person name="Amoako-Attah I."/>
            <person name="Meinhardt L.W."/>
            <person name="Bailey B.A."/>
            <person name="Cohen S.P."/>
        </authorList>
    </citation>
    <scope>NUCLEOTIDE SEQUENCE [LARGE SCALE GENOMIC DNA]</scope>
    <source>
        <strain evidence="1 2">GH-12</strain>
    </source>
</reference>
<dbReference type="Proteomes" id="UP001383192">
    <property type="component" value="Unassembled WGS sequence"/>
</dbReference>